<keyword evidence="6" id="KW-1185">Reference proteome</keyword>
<organism evidence="5 6">
    <name type="scientific">Phytophthora lilii</name>
    <dbReference type="NCBI Taxonomy" id="2077276"/>
    <lineage>
        <taxon>Eukaryota</taxon>
        <taxon>Sar</taxon>
        <taxon>Stramenopiles</taxon>
        <taxon>Oomycota</taxon>
        <taxon>Peronosporomycetes</taxon>
        <taxon>Peronosporales</taxon>
        <taxon>Peronosporaceae</taxon>
        <taxon>Phytophthora</taxon>
    </lineage>
</organism>
<dbReference type="Proteomes" id="UP001165083">
    <property type="component" value="Unassembled WGS sequence"/>
</dbReference>
<dbReference type="InterPro" id="IPR051008">
    <property type="entry name" value="Telomere_Capping_Maintenance"/>
</dbReference>
<evidence type="ECO:0000313" key="6">
    <source>
        <dbReference type="Proteomes" id="UP001165083"/>
    </source>
</evidence>
<comment type="subcellular location">
    <subcellularLocation>
        <location evidence="1">Membrane</location>
    </subcellularLocation>
</comment>
<reference evidence="5" key="1">
    <citation type="submission" date="2023-04" db="EMBL/GenBank/DDBJ databases">
        <title>Phytophthora lilii NBRC 32176.</title>
        <authorList>
            <person name="Ichikawa N."/>
            <person name="Sato H."/>
            <person name="Tonouchi N."/>
        </authorList>
    </citation>
    <scope>NUCLEOTIDE SEQUENCE</scope>
    <source>
        <strain evidence="5">NBRC 32176</strain>
    </source>
</reference>
<dbReference type="GO" id="GO:0016020">
    <property type="term" value="C:membrane"/>
    <property type="evidence" value="ECO:0007669"/>
    <property type="project" value="UniProtKB-SubCell"/>
</dbReference>
<evidence type="ECO:0000256" key="3">
    <source>
        <dbReference type="ARBA" id="ARBA00022989"/>
    </source>
</evidence>
<comment type="caution">
    <text evidence="5">The sequence shown here is derived from an EMBL/GenBank/DDBJ whole genome shotgun (WGS) entry which is preliminary data.</text>
</comment>
<keyword evidence="4" id="KW-0472">Membrane</keyword>
<keyword evidence="2" id="KW-0812">Transmembrane</keyword>
<proteinExistence type="predicted"/>
<dbReference type="EMBL" id="BSXW01002026">
    <property type="protein sequence ID" value="GMF40505.1"/>
    <property type="molecule type" value="Genomic_DNA"/>
</dbReference>
<evidence type="ECO:0000256" key="1">
    <source>
        <dbReference type="ARBA" id="ARBA00004370"/>
    </source>
</evidence>
<keyword evidence="3" id="KW-1133">Transmembrane helix</keyword>
<name>A0A9W7CRW1_9STRA</name>
<evidence type="ECO:0000256" key="2">
    <source>
        <dbReference type="ARBA" id="ARBA00022692"/>
    </source>
</evidence>
<accession>A0A9W7CRW1</accession>
<gene>
    <name evidence="5" type="ORF">Plil01_001652300</name>
</gene>
<dbReference type="AlphaFoldDB" id="A0A9W7CRW1"/>
<evidence type="ECO:0000256" key="4">
    <source>
        <dbReference type="ARBA" id="ARBA00023136"/>
    </source>
</evidence>
<dbReference type="OrthoDB" id="7984201at2759"/>
<protein>
    <submittedName>
        <fullName evidence="5">Unnamed protein product</fullName>
    </submittedName>
</protein>
<evidence type="ECO:0000313" key="5">
    <source>
        <dbReference type="EMBL" id="GMF40505.1"/>
    </source>
</evidence>
<dbReference type="PANTHER" id="PTHR35518">
    <property type="entry name" value="MAINTENANCE OF TELOMOERE CAPPING"/>
    <property type="match status" value="1"/>
</dbReference>
<sequence length="304" mass="32514">MNKFGAIDTLLTDTFGDLLVPLKSLDDLAKGKWAGGSINDFINAGHQVLALANTRTGSAFSLYETCTNEKELTVEFIDALPDAKRQINGITIYSTENWIRSWSEQLRYISLAATGTLTRKFPVFLDADSIPKYLRWNLNLIALDNADVAKMASQVWTWADKEPSTTEAGAYVLMDTNGRWVASTTAKRGSRACWDGAKMAWSIVAFKEDCPAGTAFTPPTDPYMNYLLHEALVAQKIADTSLVINATLTAVGAPTPVPSEVAVITDDGSVTPVAAASTAGEAATSTAGDTTLCRTEGGCGRQAA</sequence>
<dbReference type="PANTHER" id="PTHR35518:SF2">
    <property type="entry name" value="MAINTENANCE OF TELOMERE CAPPING PROTEIN 6"/>
    <property type="match status" value="1"/>
</dbReference>